<keyword evidence="6" id="KW-1185">Reference proteome</keyword>
<feature type="region of interest" description="Disordered" evidence="3">
    <location>
        <begin position="479"/>
        <end position="503"/>
    </location>
</feature>
<name>A0ABW0W5V7_9BACL</name>
<accession>A0ABW0W5V7</accession>
<evidence type="ECO:0000313" key="5">
    <source>
        <dbReference type="EMBL" id="MFC5653225.1"/>
    </source>
</evidence>
<comment type="similarity">
    <text evidence="1">Belongs to the GerABKA family.</text>
</comment>
<keyword evidence="2 4" id="KW-0472">Membrane</keyword>
<dbReference type="EMBL" id="JBHSOW010000119">
    <property type="protein sequence ID" value="MFC5653225.1"/>
    <property type="molecule type" value="Genomic_DNA"/>
</dbReference>
<feature type="transmembrane region" description="Helical" evidence="4">
    <location>
        <begin position="364"/>
        <end position="384"/>
    </location>
</feature>
<dbReference type="Proteomes" id="UP001596047">
    <property type="component" value="Unassembled WGS sequence"/>
</dbReference>
<keyword evidence="4" id="KW-0812">Transmembrane</keyword>
<dbReference type="PIRSF" id="PIRSF005690">
    <property type="entry name" value="GerBA"/>
    <property type="match status" value="1"/>
</dbReference>
<dbReference type="PANTHER" id="PTHR22550:SF5">
    <property type="entry name" value="LEUCINE ZIPPER PROTEIN 4"/>
    <property type="match status" value="1"/>
</dbReference>
<reference evidence="6" key="1">
    <citation type="journal article" date="2019" name="Int. J. Syst. Evol. Microbiol.">
        <title>The Global Catalogue of Microorganisms (GCM) 10K type strain sequencing project: providing services to taxonomists for standard genome sequencing and annotation.</title>
        <authorList>
            <consortium name="The Broad Institute Genomics Platform"/>
            <consortium name="The Broad Institute Genome Sequencing Center for Infectious Disease"/>
            <person name="Wu L."/>
            <person name="Ma J."/>
        </authorList>
    </citation>
    <scope>NUCLEOTIDE SEQUENCE [LARGE SCALE GENOMIC DNA]</scope>
    <source>
        <strain evidence="6">CGMCC 1.3240</strain>
    </source>
</reference>
<feature type="transmembrane region" description="Helical" evidence="4">
    <location>
        <begin position="419"/>
        <end position="442"/>
    </location>
</feature>
<dbReference type="Pfam" id="PF03323">
    <property type="entry name" value="GerA"/>
    <property type="match status" value="1"/>
</dbReference>
<sequence>MILTNKSVSRPLSGSLNENMKYLQSLYEDCPDIIFREWFIFGTTAGVLIYNDGLANIEEIHENVLAPLMEELDSHQTDNPVETMKQKTRVAQMQEIQDFWDIIESVSTGQPVVLIDGQNKGLSLGLGKWEKRGMEEPQAESVIRGSREGFLESLSDNTAMLRRRIKSPSLKFKPFTIGRLTRTQVWVAYVEGIANPDLVREAADRLRRIETDDMLESGNIEELIKDDPYSPFPLLQSTERPDVVSSAILEGRIAILTEGTPFVLIAPTTLPSLLQSPEDYYQTFMFGTAIRWLRYLFMSIALLGPSAYIAVASFHQEMIPSALFVTIARSREDIPFPVVVEGLIMELIFEAIREAGTRLPKQTGAAVSIVGALVIGEAATSAGIVSFPMVMIVALSGIASFMVPTYTTGIAIRMLRFPMMILSGFLGLLGLILGILMTFAHLCKLRSFGVPYLTPVAPMIPGDLKDVAIKAPYWMHDEHSDTKENTSNMRHEAGHIDKRREDR</sequence>
<dbReference type="PANTHER" id="PTHR22550">
    <property type="entry name" value="SPORE GERMINATION PROTEIN"/>
    <property type="match status" value="1"/>
</dbReference>
<organism evidence="5 6">
    <name type="scientific">Paenibacillus solisilvae</name>
    <dbReference type="NCBI Taxonomy" id="2486751"/>
    <lineage>
        <taxon>Bacteria</taxon>
        <taxon>Bacillati</taxon>
        <taxon>Bacillota</taxon>
        <taxon>Bacilli</taxon>
        <taxon>Bacillales</taxon>
        <taxon>Paenibacillaceae</taxon>
        <taxon>Paenibacillus</taxon>
    </lineage>
</organism>
<dbReference type="InterPro" id="IPR004995">
    <property type="entry name" value="Spore_Ger"/>
</dbReference>
<evidence type="ECO:0000256" key="1">
    <source>
        <dbReference type="ARBA" id="ARBA00005278"/>
    </source>
</evidence>
<feature type="transmembrane region" description="Helical" evidence="4">
    <location>
        <begin position="292"/>
        <end position="314"/>
    </location>
</feature>
<evidence type="ECO:0000256" key="2">
    <source>
        <dbReference type="ARBA" id="ARBA00023136"/>
    </source>
</evidence>
<keyword evidence="4" id="KW-1133">Transmembrane helix</keyword>
<dbReference type="InterPro" id="IPR050768">
    <property type="entry name" value="UPF0353/GerABKA_families"/>
</dbReference>
<evidence type="ECO:0000313" key="6">
    <source>
        <dbReference type="Proteomes" id="UP001596047"/>
    </source>
</evidence>
<dbReference type="RefSeq" id="WP_379191881.1">
    <property type="nucleotide sequence ID" value="NZ_JBHSOW010000119.1"/>
</dbReference>
<feature type="transmembrane region" description="Helical" evidence="4">
    <location>
        <begin position="390"/>
        <end position="412"/>
    </location>
</feature>
<protein>
    <submittedName>
        <fullName evidence="5">Spore germination protein</fullName>
    </submittedName>
</protein>
<proteinExistence type="inferred from homology"/>
<gene>
    <name evidence="5" type="ORF">ACFPYJ_29750</name>
</gene>
<evidence type="ECO:0000256" key="4">
    <source>
        <dbReference type="SAM" id="Phobius"/>
    </source>
</evidence>
<evidence type="ECO:0000256" key="3">
    <source>
        <dbReference type="SAM" id="MobiDB-lite"/>
    </source>
</evidence>
<comment type="caution">
    <text evidence="5">The sequence shown here is derived from an EMBL/GenBank/DDBJ whole genome shotgun (WGS) entry which is preliminary data.</text>
</comment>